<evidence type="ECO:0000256" key="1">
    <source>
        <dbReference type="ARBA" id="ARBA00022528"/>
    </source>
</evidence>
<dbReference type="OMA" id="NNSHASR"/>
<gene>
    <name evidence="6" type="ORF">KP509_34G029500</name>
</gene>
<sequence>MSEEFLNGLAYQSIASSIENHSKAHCSEEFVSVKNDGTRTSSNSSLFSSCPALSSFCSSSSFTEVLSSPEGSLSSGSPHSIVTSTSSRSSSRRELSLKSNFNTDKVKVLVRMRPFLEDEKVCPSRQVVCLLGNKIVVKEHVSFQRGHHTTCRSFNQMELEVDFVQDDSYVQVEKLDRKEEAQKHLFMTVGASVIESVLQGQNATVLAYGQAGTGKTYTIYGDGTQEGNGLLPRIASELLHQMKLRQLDQDCKVEVSFMEIYQEKLRDLLEMKDSPFNLDRIHSPDMSTASYFYLGASRHEEDLRSVSSDTDTITSSVSETLTDSSYVNGKKGYAKHDTAFCIGGQTKAPEEYLKVREHPVIGTYVEGLLWKRISSFSDLERLLRHGLKNCTTSSTNNNSHASRSHTLFTMRIVWLTTPGPGGNTVNYIHFVDLAGSDKLQNVSAERQNEMKYINKSLSQLNNVILCLSKSKFVSFRNSALTWLLKDSFGGKSNTILVANVSPAEKDFNETLSTLKYALKAKRIQSSHFQKRDPR</sequence>
<reference evidence="6" key="1">
    <citation type="submission" date="2021-08" db="EMBL/GenBank/DDBJ databases">
        <title>WGS assembly of Ceratopteris richardii.</title>
        <authorList>
            <person name="Marchant D.B."/>
            <person name="Chen G."/>
            <person name="Jenkins J."/>
            <person name="Shu S."/>
            <person name="Leebens-Mack J."/>
            <person name="Grimwood J."/>
            <person name="Schmutz J."/>
            <person name="Soltis P."/>
            <person name="Soltis D."/>
            <person name="Chen Z.-H."/>
        </authorList>
    </citation>
    <scope>NUCLEOTIDE SEQUENCE</scope>
    <source>
        <strain evidence="6">Whitten #5841</strain>
        <tissue evidence="6">Leaf</tissue>
    </source>
</reference>
<feature type="region of interest" description="Disordered" evidence="4">
    <location>
        <begin position="68"/>
        <end position="88"/>
    </location>
</feature>
<keyword evidence="7" id="KW-1185">Reference proteome</keyword>
<dbReference type="GO" id="GO:0008017">
    <property type="term" value="F:microtubule binding"/>
    <property type="evidence" value="ECO:0007669"/>
    <property type="project" value="InterPro"/>
</dbReference>
<dbReference type="AlphaFoldDB" id="A0A8T2QI98"/>
<evidence type="ECO:0000313" key="6">
    <source>
        <dbReference type="EMBL" id="KAH7283882.1"/>
    </source>
</evidence>
<evidence type="ECO:0000313" key="7">
    <source>
        <dbReference type="Proteomes" id="UP000825935"/>
    </source>
</evidence>
<dbReference type="GO" id="GO:0005874">
    <property type="term" value="C:microtubule"/>
    <property type="evidence" value="ECO:0007669"/>
    <property type="project" value="TreeGrafter"/>
</dbReference>
<keyword evidence="2 3" id="KW-0505">Motor protein</keyword>
<dbReference type="SUPFAM" id="SSF52540">
    <property type="entry name" value="P-loop containing nucleoside triphosphate hydrolases"/>
    <property type="match status" value="1"/>
</dbReference>
<dbReference type="SMART" id="SM00129">
    <property type="entry name" value="KISc"/>
    <property type="match status" value="1"/>
</dbReference>
<comment type="caution">
    <text evidence="6">The sequence shown here is derived from an EMBL/GenBank/DDBJ whole genome shotgun (WGS) entry which is preliminary data.</text>
</comment>
<dbReference type="Pfam" id="PF00225">
    <property type="entry name" value="Kinesin"/>
    <property type="match status" value="2"/>
</dbReference>
<protein>
    <recommendedName>
        <fullName evidence="5">Kinesin motor domain-containing protein</fullName>
    </recommendedName>
</protein>
<dbReference type="PANTHER" id="PTHR24115">
    <property type="entry name" value="KINESIN-RELATED"/>
    <property type="match status" value="1"/>
</dbReference>
<dbReference type="PANTHER" id="PTHR24115:SF546">
    <property type="entry name" value="KINESIN-LIKE PROTEIN KIF14"/>
    <property type="match status" value="1"/>
</dbReference>
<keyword evidence="1" id="KW-0150">Chloroplast</keyword>
<dbReference type="InterPro" id="IPR027417">
    <property type="entry name" value="P-loop_NTPase"/>
</dbReference>
<dbReference type="PRINTS" id="PR00380">
    <property type="entry name" value="KINESINHEAVY"/>
</dbReference>
<keyword evidence="3" id="KW-0547">Nucleotide-binding</keyword>
<dbReference type="GO" id="GO:0005524">
    <property type="term" value="F:ATP binding"/>
    <property type="evidence" value="ECO:0007669"/>
    <property type="project" value="UniProtKB-UniRule"/>
</dbReference>
<dbReference type="Proteomes" id="UP000825935">
    <property type="component" value="Chromosome 34"/>
</dbReference>
<evidence type="ECO:0000259" key="5">
    <source>
        <dbReference type="PROSITE" id="PS50067"/>
    </source>
</evidence>
<dbReference type="Gene3D" id="3.40.850.10">
    <property type="entry name" value="Kinesin motor domain"/>
    <property type="match status" value="1"/>
</dbReference>
<keyword evidence="1" id="KW-0934">Plastid</keyword>
<evidence type="ECO:0000256" key="4">
    <source>
        <dbReference type="SAM" id="MobiDB-lite"/>
    </source>
</evidence>
<evidence type="ECO:0000256" key="3">
    <source>
        <dbReference type="PROSITE-ProRule" id="PRU00283"/>
    </source>
</evidence>
<dbReference type="EMBL" id="CM035439">
    <property type="protein sequence ID" value="KAH7283882.1"/>
    <property type="molecule type" value="Genomic_DNA"/>
</dbReference>
<dbReference type="GO" id="GO:0003777">
    <property type="term" value="F:microtubule motor activity"/>
    <property type="evidence" value="ECO:0007669"/>
    <property type="project" value="InterPro"/>
</dbReference>
<accession>A0A8T2QI98</accession>
<dbReference type="InterPro" id="IPR036961">
    <property type="entry name" value="Kinesin_motor_dom_sf"/>
</dbReference>
<organism evidence="6 7">
    <name type="scientific">Ceratopteris richardii</name>
    <name type="common">Triangle waterfern</name>
    <dbReference type="NCBI Taxonomy" id="49495"/>
    <lineage>
        <taxon>Eukaryota</taxon>
        <taxon>Viridiplantae</taxon>
        <taxon>Streptophyta</taxon>
        <taxon>Embryophyta</taxon>
        <taxon>Tracheophyta</taxon>
        <taxon>Polypodiopsida</taxon>
        <taxon>Polypodiidae</taxon>
        <taxon>Polypodiales</taxon>
        <taxon>Pteridineae</taxon>
        <taxon>Pteridaceae</taxon>
        <taxon>Parkerioideae</taxon>
        <taxon>Ceratopteris</taxon>
    </lineage>
</organism>
<dbReference type="GO" id="GO:0016887">
    <property type="term" value="F:ATP hydrolysis activity"/>
    <property type="evidence" value="ECO:0007669"/>
    <property type="project" value="TreeGrafter"/>
</dbReference>
<comment type="similarity">
    <text evidence="3">Belongs to the TRAFAC class myosin-kinesin ATPase superfamily. Kinesin family.</text>
</comment>
<keyword evidence="3" id="KW-0067">ATP-binding</keyword>
<name>A0A8T2QI98_CERRI</name>
<dbReference type="OrthoDB" id="1937627at2759"/>
<dbReference type="InterPro" id="IPR027640">
    <property type="entry name" value="Kinesin-like_fam"/>
</dbReference>
<dbReference type="InterPro" id="IPR001752">
    <property type="entry name" value="Kinesin_motor_dom"/>
</dbReference>
<feature type="binding site" evidence="3">
    <location>
        <begin position="209"/>
        <end position="216"/>
    </location>
    <ligand>
        <name>ATP</name>
        <dbReference type="ChEBI" id="CHEBI:30616"/>
    </ligand>
</feature>
<feature type="domain" description="Kinesin motor" evidence="5">
    <location>
        <begin position="105"/>
        <end position="523"/>
    </location>
</feature>
<proteinExistence type="inferred from homology"/>
<dbReference type="GO" id="GO:0005871">
    <property type="term" value="C:kinesin complex"/>
    <property type="evidence" value="ECO:0007669"/>
    <property type="project" value="TreeGrafter"/>
</dbReference>
<evidence type="ECO:0000256" key="2">
    <source>
        <dbReference type="ARBA" id="ARBA00023175"/>
    </source>
</evidence>
<dbReference type="GO" id="GO:0007018">
    <property type="term" value="P:microtubule-based movement"/>
    <property type="evidence" value="ECO:0007669"/>
    <property type="project" value="InterPro"/>
</dbReference>
<dbReference type="PROSITE" id="PS50067">
    <property type="entry name" value="KINESIN_MOTOR_2"/>
    <property type="match status" value="1"/>
</dbReference>